<evidence type="ECO:0000256" key="6">
    <source>
        <dbReference type="ARBA" id="ARBA00033409"/>
    </source>
</evidence>
<comment type="similarity">
    <text evidence="1">Belongs to the RecO family.</text>
</comment>
<evidence type="ECO:0000256" key="2">
    <source>
        <dbReference type="ARBA" id="ARBA00021310"/>
    </source>
</evidence>
<dbReference type="Pfam" id="PF02565">
    <property type="entry name" value="RecO_C"/>
    <property type="match status" value="1"/>
</dbReference>
<dbReference type="Gene3D" id="1.20.1440.120">
    <property type="entry name" value="Recombination protein O, C-terminal domain"/>
    <property type="match status" value="1"/>
</dbReference>
<organism evidence="8 9">
    <name type="scientific">Candidatus Collierbacteria bacterium CG10_big_fil_rev_8_21_14_0_10_44_9</name>
    <dbReference type="NCBI Taxonomy" id="1974535"/>
    <lineage>
        <taxon>Bacteria</taxon>
        <taxon>Candidatus Collieribacteriota</taxon>
    </lineage>
</organism>
<dbReference type="AlphaFoldDB" id="A0A2H0VJ61"/>
<comment type="caution">
    <text evidence="8">The sequence shown here is derived from an EMBL/GenBank/DDBJ whole genome shotgun (WGS) entry which is preliminary data.</text>
</comment>
<dbReference type="PANTHER" id="PTHR33991:SF1">
    <property type="entry name" value="DNA REPAIR PROTEIN RECO"/>
    <property type="match status" value="1"/>
</dbReference>
<dbReference type="InterPro" id="IPR022572">
    <property type="entry name" value="DNA_rep/recomb_RecO_N"/>
</dbReference>
<dbReference type="InterPro" id="IPR042242">
    <property type="entry name" value="RecO_C"/>
</dbReference>
<dbReference type="PANTHER" id="PTHR33991">
    <property type="entry name" value="DNA REPAIR PROTEIN RECO"/>
    <property type="match status" value="1"/>
</dbReference>
<dbReference type="InterPro" id="IPR003717">
    <property type="entry name" value="RecO"/>
</dbReference>
<evidence type="ECO:0000256" key="3">
    <source>
        <dbReference type="ARBA" id="ARBA00022763"/>
    </source>
</evidence>
<dbReference type="InterPro" id="IPR012340">
    <property type="entry name" value="NA-bd_OB-fold"/>
</dbReference>
<evidence type="ECO:0000256" key="4">
    <source>
        <dbReference type="ARBA" id="ARBA00023172"/>
    </source>
</evidence>
<proteinExistence type="inferred from homology"/>
<keyword evidence="3" id="KW-0227">DNA damage</keyword>
<sequence>MKYQKLIGIIINRHVVKETDRFLTIYTLEEGKISVYARGVRSVKSKRGSQLDLFSHVRFELFEKNDRRTLTSVELIDGHHNSKTTLPNISRLFQIGELVDVLTAWHDPHPEVYDLLSAALANLSRFETPEYLYRFKKKLLDILGFGLPVIPSGIEGSQAIDDYIDTLVSRPLRAKINL</sequence>
<feature type="domain" description="DNA replication/recombination mediator RecO N-terminal" evidence="7">
    <location>
        <begin position="1"/>
        <end position="78"/>
    </location>
</feature>
<accession>A0A2H0VJ61</accession>
<evidence type="ECO:0000256" key="5">
    <source>
        <dbReference type="ARBA" id="ARBA00023204"/>
    </source>
</evidence>
<reference evidence="9" key="1">
    <citation type="submission" date="2017-09" db="EMBL/GenBank/DDBJ databases">
        <title>Depth-based differentiation of microbial function through sediment-hosted aquifers and enrichment of novel symbionts in the deep terrestrial subsurface.</title>
        <authorList>
            <person name="Probst A.J."/>
            <person name="Ladd B."/>
            <person name="Jarett J.K."/>
            <person name="Geller-Mcgrath D.E."/>
            <person name="Sieber C.M.K."/>
            <person name="Emerson J.B."/>
            <person name="Anantharaman K."/>
            <person name="Thomas B.C."/>
            <person name="Malmstrom R."/>
            <person name="Stieglmeier M."/>
            <person name="Klingl A."/>
            <person name="Woyke T."/>
            <person name="Ryan C.M."/>
            <person name="Banfield J.F."/>
        </authorList>
    </citation>
    <scope>NUCLEOTIDE SEQUENCE [LARGE SCALE GENOMIC DNA]</scope>
</reference>
<protein>
    <recommendedName>
        <fullName evidence="2">DNA repair protein RecO</fullName>
    </recommendedName>
    <alternativeName>
        <fullName evidence="6">Recombination protein O</fullName>
    </alternativeName>
</protein>
<dbReference type="NCBIfam" id="TIGR00613">
    <property type="entry name" value="reco"/>
    <property type="match status" value="1"/>
</dbReference>
<dbReference type="GO" id="GO:0006310">
    <property type="term" value="P:DNA recombination"/>
    <property type="evidence" value="ECO:0007669"/>
    <property type="project" value="UniProtKB-KW"/>
</dbReference>
<evidence type="ECO:0000313" key="8">
    <source>
        <dbReference type="EMBL" id="PIR99131.1"/>
    </source>
</evidence>
<dbReference type="Proteomes" id="UP000230796">
    <property type="component" value="Unassembled WGS sequence"/>
</dbReference>
<name>A0A2H0VJ61_9BACT</name>
<evidence type="ECO:0000313" key="9">
    <source>
        <dbReference type="Proteomes" id="UP000230796"/>
    </source>
</evidence>
<dbReference type="EMBL" id="PFAF01000019">
    <property type="protein sequence ID" value="PIR99131.1"/>
    <property type="molecule type" value="Genomic_DNA"/>
</dbReference>
<evidence type="ECO:0000256" key="1">
    <source>
        <dbReference type="ARBA" id="ARBA00007452"/>
    </source>
</evidence>
<gene>
    <name evidence="8" type="primary">recO</name>
    <name evidence="8" type="ORF">COT87_01065</name>
</gene>
<dbReference type="GO" id="GO:0006302">
    <property type="term" value="P:double-strand break repair"/>
    <property type="evidence" value="ECO:0007669"/>
    <property type="project" value="TreeGrafter"/>
</dbReference>
<dbReference type="Gene3D" id="2.40.50.140">
    <property type="entry name" value="Nucleic acid-binding proteins"/>
    <property type="match status" value="1"/>
</dbReference>
<dbReference type="SUPFAM" id="SSF50249">
    <property type="entry name" value="Nucleic acid-binding proteins"/>
    <property type="match status" value="1"/>
</dbReference>
<keyword evidence="5" id="KW-0234">DNA repair</keyword>
<dbReference type="GO" id="GO:0043590">
    <property type="term" value="C:bacterial nucleoid"/>
    <property type="evidence" value="ECO:0007669"/>
    <property type="project" value="TreeGrafter"/>
</dbReference>
<keyword evidence="4" id="KW-0233">DNA recombination</keyword>
<evidence type="ECO:0000259" key="7">
    <source>
        <dbReference type="Pfam" id="PF11967"/>
    </source>
</evidence>
<dbReference type="Pfam" id="PF11967">
    <property type="entry name" value="RecO_N"/>
    <property type="match status" value="1"/>
</dbReference>